<dbReference type="Pfam" id="PF13644">
    <property type="entry name" value="DKNYY"/>
    <property type="match status" value="1"/>
</dbReference>
<dbReference type="AlphaFoldDB" id="A0A9D6AAY1"/>
<organism evidence="1 2">
    <name type="scientific">Prevotella nigrescens</name>
    <dbReference type="NCBI Taxonomy" id="28133"/>
    <lineage>
        <taxon>Bacteria</taxon>
        <taxon>Pseudomonadati</taxon>
        <taxon>Bacteroidota</taxon>
        <taxon>Bacteroidia</taxon>
        <taxon>Bacteroidales</taxon>
        <taxon>Prevotellaceae</taxon>
        <taxon>Prevotella</taxon>
    </lineage>
</organism>
<dbReference type="EMBL" id="JABZTM010000167">
    <property type="protein sequence ID" value="MBF1447906.1"/>
    <property type="molecule type" value="Genomic_DNA"/>
</dbReference>
<dbReference type="RefSeq" id="WP_004367459.1">
    <property type="nucleotide sequence ID" value="NZ_CAJPQZ010000026.1"/>
</dbReference>
<accession>A0A9D6AAY1</accession>
<evidence type="ECO:0000313" key="1">
    <source>
        <dbReference type="EMBL" id="MBF1447906.1"/>
    </source>
</evidence>
<sequence length="187" mass="21720">MKQKKSNRLRCSALLLFAAFTLAANAQAPQKNTKLYSLNRNGVYYQRQPIVDADYRSFVDLGFGYAKDRYNVYYLGRILPYVDPMTFGLKIAQPYPGDYPTDEDWYESDDGYYRYRITSNAVLFRGKKISDSPRSFKDLGWGYGKDAFDVYYMGRKIEGAFTSTFKVLEDGYAEDSFETYYKGKKVK</sequence>
<evidence type="ECO:0000313" key="2">
    <source>
        <dbReference type="Proteomes" id="UP000787419"/>
    </source>
</evidence>
<comment type="caution">
    <text evidence="1">The sequence shown here is derived from an EMBL/GenBank/DDBJ whole genome shotgun (WGS) entry which is preliminary data.</text>
</comment>
<reference evidence="1" key="1">
    <citation type="submission" date="2020-04" db="EMBL/GenBank/DDBJ databases">
        <title>Deep metagenomics examines the oral microbiome during advanced dental caries in children, revealing novel taxa and co-occurrences with host molecules.</title>
        <authorList>
            <person name="Baker J.L."/>
            <person name="Morton J.T."/>
            <person name="Dinis M."/>
            <person name="Alvarez R."/>
            <person name="Tran N.C."/>
            <person name="Knight R."/>
            <person name="Edlund A."/>
        </authorList>
    </citation>
    <scope>NUCLEOTIDE SEQUENCE</scope>
    <source>
        <strain evidence="1">JCVI_32_bin.50</strain>
    </source>
</reference>
<dbReference type="Proteomes" id="UP000787419">
    <property type="component" value="Unassembled WGS sequence"/>
</dbReference>
<gene>
    <name evidence="1" type="ORF">HXN55_11110</name>
</gene>
<protein>
    <submittedName>
        <fullName evidence="1">DKNYY domain-containing protein</fullName>
    </submittedName>
</protein>
<name>A0A9D6AAY1_9BACT</name>
<dbReference type="InterPro" id="IPR027375">
    <property type="entry name" value="DKNYY"/>
</dbReference>
<proteinExistence type="predicted"/>
<dbReference type="GeneID" id="67365341"/>